<dbReference type="Pfam" id="PF12796">
    <property type="entry name" value="Ank_2"/>
    <property type="match status" value="3"/>
</dbReference>
<accession>A0A4R5DKU4</accession>
<dbReference type="PROSITE" id="PS50088">
    <property type="entry name" value="ANK_REPEAT"/>
    <property type="match status" value="5"/>
</dbReference>
<dbReference type="PANTHER" id="PTHR24123">
    <property type="entry name" value="ANKYRIN REPEAT-CONTAINING"/>
    <property type="match status" value="1"/>
</dbReference>
<keyword evidence="1" id="KW-0677">Repeat</keyword>
<feature type="signal peptide" evidence="5">
    <location>
        <begin position="1"/>
        <end position="18"/>
    </location>
</feature>
<dbReference type="PANTHER" id="PTHR24123:SF33">
    <property type="entry name" value="PROTEIN HOS4"/>
    <property type="match status" value="1"/>
</dbReference>
<feature type="repeat" description="ANK" evidence="3">
    <location>
        <begin position="430"/>
        <end position="462"/>
    </location>
</feature>
<dbReference type="EMBL" id="SMFL01000012">
    <property type="protein sequence ID" value="TDE11253.1"/>
    <property type="molecule type" value="Genomic_DNA"/>
</dbReference>
<feature type="region of interest" description="Disordered" evidence="4">
    <location>
        <begin position="375"/>
        <end position="407"/>
    </location>
</feature>
<sequence length="522" mass="55804">MKKILLTTFILSALHVNAQNTNTLMSADFWKTKPDVAAVKAEIAKGNSPSKPDAVSWDPTARAILNGAPLETIKFMVEQEGNGVKKKTHHSASYLHWAASRGNAELVKYLVEKGSDVHLTDSHGSSIIGNAASSGNQDKGVYEALFKAGVSPKTKYENGATVLMLGVAADPELTLTDYFITKGLSITDKDEYGSTVTDYAARTGNKEIIEKLIKRGVKPTGNALFFAAQGSRMSGNGIDTYKYLVETLKLDPKTISKDGGTILHQLIRRPNPELLTYFIDKGVDLNKADNEGNTLLIIASSGRDIGLVEKTLLPKVKNINAVNEKGESALTKAISGGSSEIAALLLKNGADIKVLDKDGNNLAYHWFESYRAGGPGGERGAGGPGPGGPEGQGRPGGQTGNGRERAEKEFEKKLEILKTAGLDVSAPQENGNTLFHLAVAKGNVKLFQKATSLGVNINAQDKEGATPLHKAALVAKDDKILKTLISLGAKKDLKTEFGETAYDLAKDNTFLTENKVTLDFLK</sequence>
<name>A0A4R5DKU4_9BACT</name>
<evidence type="ECO:0000256" key="4">
    <source>
        <dbReference type="SAM" id="MobiDB-lite"/>
    </source>
</evidence>
<reference evidence="6 7" key="1">
    <citation type="submission" date="2019-03" db="EMBL/GenBank/DDBJ databases">
        <title>Dyadobacter AR-3-6 sp. nov., isolated from arctic soil.</title>
        <authorList>
            <person name="Chaudhary D.K."/>
        </authorList>
    </citation>
    <scope>NUCLEOTIDE SEQUENCE [LARGE SCALE GENOMIC DNA]</scope>
    <source>
        <strain evidence="6 7">AR-3-6</strain>
    </source>
</reference>
<feature type="repeat" description="ANK" evidence="3">
    <location>
        <begin position="90"/>
        <end position="122"/>
    </location>
</feature>
<keyword evidence="5" id="KW-0732">Signal</keyword>
<keyword evidence="7" id="KW-1185">Reference proteome</keyword>
<evidence type="ECO:0000256" key="3">
    <source>
        <dbReference type="PROSITE-ProRule" id="PRU00023"/>
    </source>
</evidence>
<evidence type="ECO:0000313" key="7">
    <source>
        <dbReference type="Proteomes" id="UP000294850"/>
    </source>
</evidence>
<feature type="chain" id="PRO_5020377666" evidence="5">
    <location>
        <begin position="19"/>
        <end position="522"/>
    </location>
</feature>
<evidence type="ECO:0000256" key="5">
    <source>
        <dbReference type="SAM" id="SignalP"/>
    </source>
</evidence>
<evidence type="ECO:0000313" key="6">
    <source>
        <dbReference type="EMBL" id="TDE11253.1"/>
    </source>
</evidence>
<feature type="repeat" description="ANK" evidence="3">
    <location>
        <begin position="325"/>
        <end position="357"/>
    </location>
</feature>
<feature type="compositionally biased region" description="Gly residues" evidence="4">
    <location>
        <begin position="375"/>
        <end position="400"/>
    </location>
</feature>
<dbReference type="AlphaFoldDB" id="A0A4R5DKU4"/>
<evidence type="ECO:0000256" key="1">
    <source>
        <dbReference type="ARBA" id="ARBA00022737"/>
    </source>
</evidence>
<dbReference type="InterPro" id="IPR036770">
    <property type="entry name" value="Ankyrin_rpt-contain_sf"/>
</dbReference>
<dbReference type="RefSeq" id="WP_131961100.1">
    <property type="nucleotide sequence ID" value="NZ_SMFL01000012.1"/>
</dbReference>
<comment type="caution">
    <text evidence="6">The sequence shown here is derived from an EMBL/GenBank/DDBJ whole genome shotgun (WGS) entry which is preliminary data.</text>
</comment>
<dbReference type="OrthoDB" id="2575953at2"/>
<proteinExistence type="predicted"/>
<dbReference type="InterPro" id="IPR002110">
    <property type="entry name" value="Ankyrin_rpt"/>
</dbReference>
<feature type="repeat" description="ANK" evidence="3">
    <location>
        <begin position="463"/>
        <end position="496"/>
    </location>
</feature>
<organism evidence="6 7">
    <name type="scientific">Dyadobacter psychrotolerans</name>
    <dbReference type="NCBI Taxonomy" id="2541721"/>
    <lineage>
        <taxon>Bacteria</taxon>
        <taxon>Pseudomonadati</taxon>
        <taxon>Bacteroidota</taxon>
        <taxon>Cytophagia</taxon>
        <taxon>Cytophagales</taxon>
        <taxon>Spirosomataceae</taxon>
        <taxon>Dyadobacter</taxon>
    </lineage>
</organism>
<dbReference type="SUPFAM" id="SSF48403">
    <property type="entry name" value="Ankyrin repeat"/>
    <property type="match status" value="2"/>
</dbReference>
<protein>
    <submittedName>
        <fullName evidence="6">Ankyrin repeat domain-containing protein</fullName>
    </submittedName>
</protein>
<gene>
    <name evidence="6" type="ORF">E0F88_25395</name>
</gene>
<dbReference type="Proteomes" id="UP000294850">
    <property type="component" value="Unassembled WGS sequence"/>
</dbReference>
<dbReference type="Gene3D" id="1.25.40.20">
    <property type="entry name" value="Ankyrin repeat-containing domain"/>
    <property type="match status" value="2"/>
</dbReference>
<feature type="repeat" description="ANK" evidence="3">
    <location>
        <begin position="258"/>
        <end position="290"/>
    </location>
</feature>
<dbReference type="Pfam" id="PF13857">
    <property type="entry name" value="Ank_5"/>
    <property type="match status" value="1"/>
</dbReference>
<keyword evidence="2 3" id="KW-0040">ANK repeat</keyword>
<dbReference type="PROSITE" id="PS50297">
    <property type="entry name" value="ANK_REP_REGION"/>
    <property type="match status" value="5"/>
</dbReference>
<dbReference type="SMART" id="SM00248">
    <property type="entry name" value="ANK"/>
    <property type="match status" value="8"/>
</dbReference>
<evidence type="ECO:0000256" key="2">
    <source>
        <dbReference type="ARBA" id="ARBA00023043"/>
    </source>
</evidence>
<dbReference type="InterPro" id="IPR051165">
    <property type="entry name" value="Multifunctional_ANK_Repeat"/>
</dbReference>